<feature type="domain" description="LIM zinc-binding" evidence="6">
    <location>
        <begin position="78"/>
        <end position="136"/>
    </location>
</feature>
<comment type="caution">
    <text evidence="7">The sequence shown here is derived from an EMBL/GenBank/DDBJ whole genome shotgun (WGS) entry which is preliminary data.</text>
</comment>
<evidence type="ECO:0000313" key="8">
    <source>
        <dbReference type="Proteomes" id="UP000822476"/>
    </source>
</evidence>
<dbReference type="Gene3D" id="2.10.110.10">
    <property type="entry name" value="Cysteine Rich Protein"/>
    <property type="match status" value="5"/>
</dbReference>
<dbReference type="SUPFAM" id="SSF57716">
    <property type="entry name" value="Glucocorticoid receptor-like (DNA-binding domain)"/>
    <property type="match status" value="5"/>
</dbReference>
<proteinExistence type="predicted"/>
<evidence type="ECO:0000256" key="1">
    <source>
        <dbReference type="ARBA" id="ARBA00022723"/>
    </source>
</evidence>
<dbReference type="GO" id="GO:0098609">
    <property type="term" value="P:cell-cell adhesion"/>
    <property type="evidence" value="ECO:0007669"/>
    <property type="project" value="TreeGrafter"/>
</dbReference>
<dbReference type="GO" id="GO:2001046">
    <property type="term" value="P:positive regulation of integrin-mediated signaling pathway"/>
    <property type="evidence" value="ECO:0007669"/>
    <property type="project" value="TreeGrafter"/>
</dbReference>
<dbReference type="InterPro" id="IPR001781">
    <property type="entry name" value="Znf_LIM"/>
</dbReference>
<dbReference type="CDD" id="cd09334">
    <property type="entry name" value="LIM4_PINCH"/>
    <property type="match status" value="1"/>
</dbReference>
<keyword evidence="4 5" id="KW-0440">LIM domain</keyword>
<dbReference type="OrthoDB" id="20689at2759"/>
<gene>
    <name evidence="7" type="ORF">EG68_01122</name>
</gene>
<keyword evidence="8" id="KW-1185">Reference proteome</keyword>
<dbReference type="Proteomes" id="UP000822476">
    <property type="component" value="Unassembled WGS sequence"/>
</dbReference>
<feature type="domain" description="LIM zinc-binding" evidence="6">
    <location>
        <begin position="16"/>
        <end position="77"/>
    </location>
</feature>
<dbReference type="EMBL" id="JTDE01000304">
    <property type="protein sequence ID" value="KAF7261649.1"/>
    <property type="molecule type" value="Genomic_DNA"/>
</dbReference>
<dbReference type="FunFam" id="2.10.110.10:FF:000017">
    <property type="entry name" value="Lim and senescent cell antigen-like-containing"/>
    <property type="match status" value="1"/>
</dbReference>
<name>A0A8S9Z2I1_9TREM</name>
<dbReference type="GO" id="GO:0005737">
    <property type="term" value="C:cytoplasm"/>
    <property type="evidence" value="ECO:0007669"/>
    <property type="project" value="TreeGrafter"/>
</dbReference>
<dbReference type="GO" id="GO:1900026">
    <property type="term" value="P:positive regulation of substrate adhesion-dependent cell spreading"/>
    <property type="evidence" value="ECO:0007669"/>
    <property type="project" value="TreeGrafter"/>
</dbReference>
<dbReference type="FunFam" id="2.10.110.10:FF:000009">
    <property type="entry name" value="Paxillin isoform 1"/>
    <property type="match status" value="1"/>
</dbReference>
<dbReference type="Pfam" id="PF00412">
    <property type="entry name" value="LIM"/>
    <property type="match status" value="5"/>
</dbReference>
<dbReference type="GO" id="GO:0046872">
    <property type="term" value="F:metal ion binding"/>
    <property type="evidence" value="ECO:0007669"/>
    <property type="project" value="UniProtKB-KW"/>
</dbReference>
<accession>A0A8S9Z2I1</accession>
<dbReference type="GO" id="GO:0005911">
    <property type="term" value="C:cell-cell junction"/>
    <property type="evidence" value="ECO:0007669"/>
    <property type="project" value="TreeGrafter"/>
</dbReference>
<dbReference type="PANTHER" id="PTHR24210">
    <property type="entry name" value="LIM DOMAIN-CONTAINING PROTEIN"/>
    <property type="match status" value="1"/>
</dbReference>
<dbReference type="GO" id="GO:0045216">
    <property type="term" value="P:cell-cell junction organization"/>
    <property type="evidence" value="ECO:0007669"/>
    <property type="project" value="TreeGrafter"/>
</dbReference>
<dbReference type="PROSITE" id="PS50023">
    <property type="entry name" value="LIM_DOMAIN_2"/>
    <property type="match status" value="3"/>
</dbReference>
<reference evidence="7" key="1">
    <citation type="submission" date="2019-07" db="EMBL/GenBank/DDBJ databases">
        <title>Annotation for the trematode Paragonimus miyazaki's.</title>
        <authorList>
            <person name="Choi Y.-J."/>
        </authorList>
    </citation>
    <scope>NUCLEOTIDE SEQUENCE</scope>
    <source>
        <strain evidence="7">Japan</strain>
    </source>
</reference>
<protein>
    <recommendedName>
        <fullName evidence="6">LIM zinc-binding domain-containing protein</fullName>
    </recommendedName>
</protein>
<evidence type="ECO:0000256" key="3">
    <source>
        <dbReference type="ARBA" id="ARBA00022833"/>
    </source>
</evidence>
<evidence type="ECO:0000259" key="6">
    <source>
        <dbReference type="PROSITE" id="PS50023"/>
    </source>
</evidence>
<dbReference type="AlphaFoldDB" id="A0A8S9Z2I1"/>
<evidence type="ECO:0000256" key="2">
    <source>
        <dbReference type="ARBA" id="ARBA00022737"/>
    </source>
</evidence>
<evidence type="ECO:0000256" key="5">
    <source>
        <dbReference type="PROSITE-ProRule" id="PRU00125"/>
    </source>
</evidence>
<dbReference type="PROSITE" id="PS00478">
    <property type="entry name" value="LIM_DOMAIN_1"/>
    <property type="match status" value="3"/>
</dbReference>
<dbReference type="InterPro" id="IPR047944">
    <property type="entry name" value="LIMS1/2-like_LIM1"/>
</dbReference>
<organism evidence="7 8">
    <name type="scientific">Paragonimus skrjabini miyazakii</name>
    <dbReference type="NCBI Taxonomy" id="59628"/>
    <lineage>
        <taxon>Eukaryota</taxon>
        <taxon>Metazoa</taxon>
        <taxon>Spiralia</taxon>
        <taxon>Lophotrochozoa</taxon>
        <taxon>Platyhelminthes</taxon>
        <taxon>Trematoda</taxon>
        <taxon>Digenea</taxon>
        <taxon>Plagiorchiida</taxon>
        <taxon>Troglotremata</taxon>
        <taxon>Troglotrematidae</taxon>
        <taxon>Paragonimus</taxon>
    </lineage>
</organism>
<dbReference type="InterPro" id="IPR017351">
    <property type="entry name" value="PINCH-1-4-like"/>
</dbReference>
<sequence>MALIPTSTEESQGTQPLCDRCAEPFDSEENIVSSRDKLFHVQCFVCSQCFQPLSCSEFYEFEGRRYCKYDFQMLFAPFCYKCGEFIMTKVIKAMQRSWHPECLVCEECNTPLVATGLQKFRGKPLCRPCFAKLADQHAGQFTCQSCRSPVNANEMLHFKSDVYHAYHFKCHQCDSELGPDARERGGELLCLRCFDRLGIPICAACRRPVEGRIVWALGKAWHVEHFVCHQCETPFMGARFYEWHGHAYCLQHYQVRTGSLCHICNRSVTGILAKFTNKSYCPEHFTCSICDRKLNEKSKLYEIDLKPVCKECYERLPTHWKRRLAKWHLTEPAK</sequence>
<keyword evidence="1 5" id="KW-0479">Metal-binding</keyword>
<evidence type="ECO:0000256" key="4">
    <source>
        <dbReference type="ARBA" id="ARBA00023038"/>
    </source>
</evidence>
<dbReference type="PANTHER" id="PTHR24210:SF0">
    <property type="entry name" value="LIM DOMAIN-CONTAINING PROTEIN"/>
    <property type="match status" value="1"/>
</dbReference>
<dbReference type="SMART" id="SM00132">
    <property type="entry name" value="LIM"/>
    <property type="match status" value="5"/>
</dbReference>
<feature type="domain" description="LIM zinc-binding" evidence="6">
    <location>
        <begin position="200"/>
        <end position="259"/>
    </location>
</feature>
<dbReference type="CDD" id="cd09331">
    <property type="entry name" value="LIM1_PINCH"/>
    <property type="match status" value="1"/>
</dbReference>
<dbReference type="GO" id="GO:0005925">
    <property type="term" value="C:focal adhesion"/>
    <property type="evidence" value="ECO:0007669"/>
    <property type="project" value="TreeGrafter"/>
</dbReference>
<keyword evidence="3 5" id="KW-0862">Zinc</keyword>
<evidence type="ECO:0000313" key="7">
    <source>
        <dbReference type="EMBL" id="KAF7261649.1"/>
    </source>
</evidence>
<keyword evidence="2" id="KW-0677">Repeat</keyword>